<feature type="region of interest" description="Disordered" evidence="2">
    <location>
        <begin position="1"/>
        <end position="21"/>
    </location>
</feature>
<comment type="caution">
    <text evidence="4">The sequence shown here is derived from an EMBL/GenBank/DDBJ whole genome shotgun (WGS) entry which is preliminary data.</text>
</comment>
<comment type="similarity">
    <text evidence="1">Belongs to the LytR/CpsA/Psr (LCP) family.</text>
</comment>
<protein>
    <submittedName>
        <fullName evidence="4">LCP family protein required for cell wall assembly</fullName>
    </submittedName>
</protein>
<dbReference type="EMBL" id="JAFBER010000001">
    <property type="protein sequence ID" value="MBM7643980.1"/>
    <property type="molecule type" value="Genomic_DNA"/>
</dbReference>
<dbReference type="PANTHER" id="PTHR33392:SF6">
    <property type="entry name" value="POLYISOPRENYL-TEICHOIC ACID--PEPTIDOGLYCAN TEICHOIC ACID TRANSFERASE TAGU"/>
    <property type="match status" value="1"/>
</dbReference>
<name>A0ABS2PWP5_9BACL</name>
<evidence type="ECO:0000313" key="4">
    <source>
        <dbReference type="EMBL" id="MBM7643980.1"/>
    </source>
</evidence>
<reference evidence="4 5" key="1">
    <citation type="submission" date="2021-01" db="EMBL/GenBank/DDBJ databases">
        <title>Genomic Encyclopedia of Type Strains, Phase IV (KMG-IV): sequencing the most valuable type-strain genomes for metagenomic binning, comparative biology and taxonomic classification.</title>
        <authorList>
            <person name="Goeker M."/>
        </authorList>
    </citation>
    <scope>NUCLEOTIDE SEQUENCE [LARGE SCALE GENOMIC DNA]</scope>
    <source>
        <strain evidence="4 5">DSM 28236</strain>
    </source>
</reference>
<proteinExistence type="inferred from homology"/>
<evidence type="ECO:0000256" key="2">
    <source>
        <dbReference type="SAM" id="MobiDB-lite"/>
    </source>
</evidence>
<evidence type="ECO:0000256" key="1">
    <source>
        <dbReference type="ARBA" id="ARBA00006068"/>
    </source>
</evidence>
<dbReference type="RefSeq" id="WP_239548980.1">
    <property type="nucleotide sequence ID" value="NZ_JAFBER010000001.1"/>
</dbReference>
<dbReference type="Pfam" id="PF03816">
    <property type="entry name" value="LytR_cpsA_psr"/>
    <property type="match status" value="1"/>
</dbReference>
<accession>A0ABS2PWP5</accession>
<dbReference type="Proteomes" id="UP000808914">
    <property type="component" value="Unassembled WGS sequence"/>
</dbReference>
<evidence type="ECO:0000259" key="3">
    <source>
        <dbReference type="Pfam" id="PF03816"/>
    </source>
</evidence>
<dbReference type="PANTHER" id="PTHR33392">
    <property type="entry name" value="POLYISOPRENYL-TEICHOIC ACID--PEPTIDOGLYCAN TEICHOIC ACID TRANSFERASE TAGU"/>
    <property type="match status" value="1"/>
</dbReference>
<dbReference type="Gene3D" id="3.40.630.190">
    <property type="entry name" value="LCP protein"/>
    <property type="match status" value="1"/>
</dbReference>
<keyword evidence="5" id="KW-1185">Reference proteome</keyword>
<dbReference type="InterPro" id="IPR050922">
    <property type="entry name" value="LytR/CpsA/Psr_CW_biosynth"/>
</dbReference>
<gene>
    <name evidence="4" type="ORF">JOD45_000171</name>
</gene>
<sequence length="341" mass="38060">MERNEFETESRTSYKRSQMKPKKRRSVLRTSLLVFFALILCATGAGAYGLHKLSPSNHFNHLTAIGNPDGNYKQKSGVFNILLIGSDARKGDSVGHTDSMILVHADLNNHKYNVMSIPRDTRVYVPGEGYTKLTSVQYISQIKHGPKQGIIDTVKAVSNLTGVPINYYAETNYQGLQNMVDAIGGIEMNVPFNVTFTHPWYKEDKNMTITAGTHQLNGKMATEIVHERDSVPGTDFGRQKMQAQALIAIAKKVMEPANITKLPALADSMSKFLVATNMTTEDMVSIGLGVKNDFHPDKQIHYFQAKGTGQVMYDDVLKANNDEFILDPHQLNDIVQKYFKS</sequence>
<evidence type="ECO:0000313" key="5">
    <source>
        <dbReference type="Proteomes" id="UP000808914"/>
    </source>
</evidence>
<dbReference type="NCBIfam" id="TIGR00350">
    <property type="entry name" value="lytR_cpsA_psr"/>
    <property type="match status" value="1"/>
</dbReference>
<dbReference type="InterPro" id="IPR004474">
    <property type="entry name" value="LytR_CpsA_psr"/>
</dbReference>
<organism evidence="4 5">
    <name type="scientific">Scopulibacillus daqui</name>
    <dbReference type="NCBI Taxonomy" id="1469162"/>
    <lineage>
        <taxon>Bacteria</taxon>
        <taxon>Bacillati</taxon>
        <taxon>Bacillota</taxon>
        <taxon>Bacilli</taxon>
        <taxon>Bacillales</taxon>
        <taxon>Sporolactobacillaceae</taxon>
        <taxon>Scopulibacillus</taxon>
    </lineage>
</organism>
<feature type="compositionally biased region" description="Basic and acidic residues" evidence="2">
    <location>
        <begin position="1"/>
        <end position="12"/>
    </location>
</feature>
<feature type="domain" description="Cell envelope-related transcriptional attenuator" evidence="3">
    <location>
        <begin position="96"/>
        <end position="253"/>
    </location>
</feature>